<dbReference type="NCBIfam" id="NF008277">
    <property type="entry name" value="PRK11055.1"/>
    <property type="match status" value="1"/>
</dbReference>
<keyword evidence="8" id="KW-0963">Cytoplasm</keyword>
<dbReference type="PANTHER" id="PTHR10091">
    <property type="entry name" value="ALDOSE-1-EPIMERASE"/>
    <property type="match status" value="1"/>
</dbReference>
<name>A0A2A7MKV3_9CLOT</name>
<keyword evidence="9" id="KW-0597">Phosphoprotein</keyword>
<dbReference type="GO" id="GO:0004034">
    <property type="term" value="F:aldose 1-epimerase activity"/>
    <property type="evidence" value="ECO:0007669"/>
    <property type="project" value="UniProtKB-EC"/>
</dbReference>
<feature type="active site" description="Proton acceptor" evidence="13">
    <location>
        <position position="318"/>
    </location>
</feature>
<comment type="catalytic activity">
    <reaction evidence="1 12">
        <text>alpha-D-glucose = beta-D-glucose</text>
        <dbReference type="Rhea" id="RHEA:10264"/>
        <dbReference type="ChEBI" id="CHEBI:15903"/>
        <dbReference type="ChEBI" id="CHEBI:17925"/>
        <dbReference type="EC" id="5.1.3.3"/>
    </reaction>
</comment>
<evidence type="ECO:0000256" key="10">
    <source>
        <dbReference type="ARBA" id="ARBA00023235"/>
    </source>
</evidence>
<dbReference type="InterPro" id="IPR014718">
    <property type="entry name" value="GH-type_carb-bd"/>
</dbReference>
<accession>A0A2A7MKV3</accession>
<dbReference type="InterPro" id="IPR008183">
    <property type="entry name" value="Aldose_1/G6P_1-epimerase"/>
</dbReference>
<evidence type="ECO:0000256" key="6">
    <source>
        <dbReference type="ARBA" id="ARBA00013185"/>
    </source>
</evidence>
<evidence type="ECO:0000313" key="17">
    <source>
        <dbReference type="Proteomes" id="UP000220840"/>
    </source>
</evidence>
<dbReference type="SUPFAM" id="SSF74650">
    <property type="entry name" value="Galactose mutarotase-like"/>
    <property type="match status" value="1"/>
</dbReference>
<evidence type="ECO:0000256" key="12">
    <source>
        <dbReference type="PIRNR" id="PIRNR005096"/>
    </source>
</evidence>
<evidence type="ECO:0000256" key="11">
    <source>
        <dbReference type="ARBA" id="ARBA00023277"/>
    </source>
</evidence>
<dbReference type="InterPro" id="IPR047215">
    <property type="entry name" value="Galactose_mutarotase-like"/>
</dbReference>
<dbReference type="AlphaFoldDB" id="A0A2A7MKV3"/>
<evidence type="ECO:0000313" key="16">
    <source>
        <dbReference type="EMBL" id="PEG32316.1"/>
    </source>
</evidence>
<reference evidence="16 17" key="1">
    <citation type="submission" date="2017-10" db="EMBL/GenBank/DDBJ databases">
        <title>Effective Description of Clostridium neonatale sp. nov. linked to necrotizing enterocolitis in neonates and a clarification of species assignable to the genus Clostridium (Prazmowski 1880) emend. Lawson and Rainey 2016.</title>
        <authorList>
            <person name="Bernard K."/>
            <person name="Burdz T."/>
            <person name="Wiebe D."/>
            <person name="Balcewich B."/>
            <person name="Alfa M."/>
            <person name="Bernier A.-M."/>
        </authorList>
    </citation>
    <scope>NUCLEOTIDE SEQUENCE [LARGE SCALE GENOMIC DNA]</scope>
    <source>
        <strain evidence="16 17">LCDC99A005</strain>
    </source>
</reference>
<dbReference type="OrthoDB" id="9779408at2"/>
<comment type="pathway">
    <text evidence="3 12">Carbohydrate metabolism; hexose metabolism.</text>
</comment>
<protein>
    <recommendedName>
        <fullName evidence="7 12">Aldose 1-epimerase</fullName>
        <ecNumber evidence="6 12">5.1.3.3</ecNumber>
    </recommendedName>
</protein>
<dbReference type="RefSeq" id="WP_058296460.1">
    <property type="nucleotide sequence ID" value="NZ_CAMRXG010000019.1"/>
</dbReference>
<comment type="subcellular location">
    <subcellularLocation>
        <location evidence="2">Cytoplasm</location>
    </subcellularLocation>
</comment>
<feature type="binding site" evidence="14">
    <location>
        <position position="251"/>
    </location>
    <ligand>
        <name>beta-D-galactose</name>
        <dbReference type="ChEBI" id="CHEBI:27667"/>
    </ligand>
</feature>
<dbReference type="InterPro" id="IPR015443">
    <property type="entry name" value="Aldose_1-epimerase"/>
</dbReference>
<feature type="active site" description="Proton donor" evidence="13">
    <location>
        <position position="179"/>
    </location>
</feature>
<dbReference type="GO" id="GO:0030246">
    <property type="term" value="F:carbohydrate binding"/>
    <property type="evidence" value="ECO:0007669"/>
    <property type="project" value="InterPro"/>
</dbReference>
<organism evidence="16 17">
    <name type="scientific">Clostridium neonatale</name>
    <dbReference type="NCBI Taxonomy" id="137838"/>
    <lineage>
        <taxon>Bacteria</taxon>
        <taxon>Bacillati</taxon>
        <taxon>Bacillota</taxon>
        <taxon>Clostridia</taxon>
        <taxon>Eubacteriales</taxon>
        <taxon>Clostridiaceae</taxon>
        <taxon>Clostridium</taxon>
    </lineage>
</organism>
<sequence>MSITKREFGKTKDNINVNIFTITNKSGMKAEICTYGGTIVSLTAPDKEGNFDDIVLGYDTIESYENGDKFFGALIGRCGNRIQNGKFTLNDKEYLLVINDGPNHLHGGTKGFDKVIWNAEILSNEYNQLKLSYFSKDGEEGYPGNLNVTVIYTLTDDNSLEIHYHAISDSDTIVNLTNHSYFNLGGHASGTILDHELMIAADTFTVNDEFSIPTGEIGNVSDTPMDFRSSKNIGKDINSDYEQIKFGCGYDHNWILNSNGDISKLSAKLIDKSKGRVMDMYTTSPGVQFYSANFLDGKGTSIGKNNTPYVKRSGVCLETQFVPNAINNNNFASPLLKANEEYNHTTIYKFSTL</sequence>
<dbReference type="GO" id="GO:0006006">
    <property type="term" value="P:glucose metabolic process"/>
    <property type="evidence" value="ECO:0007669"/>
    <property type="project" value="TreeGrafter"/>
</dbReference>
<keyword evidence="11 12" id="KW-0119">Carbohydrate metabolism</keyword>
<evidence type="ECO:0000256" key="2">
    <source>
        <dbReference type="ARBA" id="ARBA00004496"/>
    </source>
</evidence>
<evidence type="ECO:0000256" key="15">
    <source>
        <dbReference type="PIRSR" id="PIRSR005096-3"/>
    </source>
</evidence>
<dbReference type="FunFam" id="2.70.98.10:FF:000003">
    <property type="entry name" value="Aldose 1-epimerase"/>
    <property type="match status" value="1"/>
</dbReference>
<evidence type="ECO:0000256" key="1">
    <source>
        <dbReference type="ARBA" id="ARBA00001614"/>
    </source>
</evidence>
<dbReference type="GO" id="GO:0033499">
    <property type="term" value="P:galactose catabolic process via UDP-galactose, Leloir pathway"/>
    <property type="evidence" value="ECO:0007669"/>
    <property type="project" value="TreeGrafter"/>
</dbReference>
<dbReference type="EC" id="5.1.3.3" evidence="6 12"/>
<dbReference type="Proteomes" id="UP000220840">
    <property type="component" value="Unassembled WGS sequence"/>
</dbReference>
<dbReference type="Pfam" id="PF01263">
    <property type="entry name" value="Aldose_epim"/>
    <property type="match status" value="1"/>
</dbReference>
<dbReference type="PIRSF" id="PIRSF005096">
    <property type="entry name" value="GALM"/>
    <property type="match status" value="1"/>
</dbReference>
<evidence type="ECO:0000256" key="4">
    <source>
        <dbReference type="ARBA" id="ARBA00006206"/>
    </source>
</evidence>
<evidence type="ECO:0000256" key="13">
    <source>
        <dbReference type="PIRSR" id="PIRSR005096-1"/>
    </source>
</evidence>
<comment type="caution">
    <text evidence="16">The sequence shown here is derived from an EMBL/GenBank/DDBJ whole genome shotgun (WGS) entry which is preliminary data.</text>
</comment>
<dbReference type="PROSITE" id="PS00545">
    <property type="entry name" value="ALDOSE_1_EPIMERASE"/>
    <property type="match status" value="1"/>
</dbReference>
<evidence type="ECO:0000256" key="7">
    <source>
        <dbReference type="ARBA" id="ARBA00014165"/>
    </source>
</evidence>
<dbReference type="GO" id="GO:0005737">
    <property type="term" value="C:cytoplasm"/>
    <property type="evidence" value="ECO:0007669"/>
    <property type="project" value="UniProtKB-SubCell"/>
</dbReference>
<dbReference type="InterPro" id="IPR018052">
    <property type="entry name" value="Ald1_epimerase_CS"/>
</dbReference>
<gene>
    <name evidence="16" type="ORF">CQ394_11665</name>
</gene>
<dbReference type="STRING" id="137838.GCA_001458595_03824"/>
<dbReference type="InterPro" id="IPR011013">
    <property type="entry name" value="Gal_mutarotase_sf_dom"/>
</dbReference>
<proteinExistence type="inferred from homology"/>
<keyword evidence="10 12" id="KW-0413">Isomerase</keyword>
<dbReference type="EMBL" id="PDCJ01000001">
    <property type="protein sequence ID" value="PEG32316.1"/>
    <property type="molecule type" value="Genomic_DNA"/>
</dbReference>
<evidence type="ECO:0000256" key="3">
    <source>
        <dbReference type="ARBA" id="ARBA00005028"/>
    </source>
</evidence>
<evidence type="ECO:0000256" key="14">
    <source>
        <dbReference type="PIRSR" id="PIRSR005096-2"/>
    </source>
</evidence>
<comment type="subunit">
    <text evidence="5">Monomer.</text>
</comment>
<dbReference type="CDD" id="cd09019">
    <property type="entry name" value="galactose_mutarotase_like"/>
    <property type="match status" value="1"/>
</dbReference>
<dbReference type="PANTHER" id="PTHR10091:SF0">
    <property type="entry name" value="GALACTOSE MUTAROTASE"/>
    <property type="match status" value="1"/>
</dbReference>
<evidence type="ECO:0000256" key="9">
    <source>
        <dbReference type="ARBA" id="ARBA00022553"/>
    </source>
</evidence>
<evidence type="ECO:0000256" key="8">
    <source>
        <dbReference type="ARBA" id="ARBA00022490"/>
    </source>
</evidence>
<dbReference type="Gene3D" id="2.70.98.10">
    <property type="match status" value="1"/>
</dbReference>
<dbReference type="UniPathway" id="UPA00242"/>
<feature type="binding site" evidence="15">
    <location>
        <begin position="80"/>
        <end position="81"/>
    </location>
    <ligand>
        <name>beta-D-galactose</name>
        <dbReference type="ChEBI" id="CHEBI:27667"/>
    </ligand>
</feature>
<feature type="binding site" evidence="15">
    <location>
        <begin position="179"/>
        <end position="181"/>
    </location>
    <ligand>
        <name>beta-D-galactose</name>
        <dbReference type="ChEBI" id="CHEBI:27667"/>
    </ligand>
</feature>
<comment type="similarity">
    <text evidence="4 12">Belongs to the aldose epimerase family.</text>
</comment>
<evidence type="ECO:0000256" key="5">
    <source>
        <dbReference type="ARBA" id="ARBA00011245"/>
    </source>
</evidence>
<keyword evidence="17" id="KW-1185">Reference proteome</keyword>